<dbReference type="EMBL" id="JANEYF010005719">
    <property type="protein sequence ID" value="KAJ8927201.1"/>
    <property type="molecule type" value="Genomic_DNA"/>
</dbReference>
<evidence type="ECO:0000313" key="4">
    <source>
        <dbReference type="Proteomes" id="UP001162156"/>
    </source>
</evidence>
<evidence type="ECO:0000256" key="1">
    <source>
        <dbReference type="SAM" id="Coils"/>
    </source>
</evidence>
<feature type="coiled-coil region" evidence="1">
    <location>
        <begin position="2393"/>
        <end position="2530"/>
    </location>
</feature>
<feature type="coiled-coil region" evidence="1">
    <location>
        <begin position="2150"/>
        <end position="2209"/>
    </location>
</feature>
<feature type="compositionally biased region" description="Polar residues" evidence="2">
    <location>
        <begin position="2805"/>
        <end position="2828"/>
    </location>
</feature>
<dbReference type="PANTHER" id="PTHR45615">
    <property type="entry name" value="MYOSIN HEAVY CHAIN, NON-MUSCLE"/>
    <property type="match status" value="1"/>
</dbReference>
<feature type="coiled-coil region" evidence="1">
    <location>
        <begin position="799"/>
        <end position="916"/>
    </location>
</feature>
<feature type="region of interest" description="Disordered" evidence="2">
    <location>
        <begin position="1"/>
        <end position="34"/>
    </location>
</feature>
<feature type="compositionally biased region" description="Polar residues" evidence="2">
    <location>
        <begin position="14"/>
        <end position="25"/>
    </location>
</feature>
<protein>
    <recommendedName>
        <fullName evidence="5">Protein lava lamp</fullName>
    </recommendedName>
</protein>
<feature type="compositionally biased region" description="Polar residues" evidence="2">
    <location>
        <begin position="1434"/>
        <end position="1456"/>
    </location>
</feature>
<evidence type="ECO:0000256" key="2">
    <source>
        <dbReference type="SAM" id="MobiDB-lite"/>
    </source>
</evidence>
<reference evidence="3" key="1">
    <citation type="journal article" date="2023" name="Insect Mol. Biol.">
        <title>Genome sequencing provides insights into the evolution of gene families encoding plant cell wall-degrading enzymes in longhorned beetles.</title>
        <authorList>
            <person name="Shin N.R."/>
            <person name="Okamura Y."/>
            <person name="Kirsch R."/>
            <person name="Pauchet Y."/>
        </authorList>
    </citation>
    <scope>NUCLEOTIDE SEQUENCE</scope>
    <source>
        <strain evidence="3">RBIC_L_NR</strain>
    </source>
</reference>
<dbReference type="PANTHER" id="PTHR45615:SF63">
    <property type="entry name" value="CHROMOSOME UNDETERMINED SCAFFOLD_10, WHOLE GENOME SHOTGUN SEQUENCE"/>
    <property type="match status" value="1"/>
</dbReference>
<evidence type="ECO:0000313" key="3">
    <source>
        <dbReference type="EMBL" id="KAJ8927201.1"/>
    </source>
</evidence>
<feature type="region of interest" description="Disordered" evidence="2">
    <location>
        <begin position="69"/>
        <end position="93"/>
    </location>
</feature>
<dbReference type="Proteomes" id="UP001162156">
    <property type="component" value="Unassembled WGS sequence"/>
</dbReference>
<accession>A0AAV8WLU3</accession>
<evidence type="ECO:0008006" key="5">
    <source>
        <dbReference type="Google" id="ProtNLM"/>
    </source>
</evidence>
<feature type="coiled-coil region" evidence="1">
    <location>
        <begin position="229"/>
        <end position="547"/>
    </location>
</feature>
<feature type="region of interest" description="Disordered" evidence="2">
    <location>
        <begin position="1430"/>
        <end position="1462"/>
    </location>
</feature>
<feature type="coiled-coil region" evidence="1">
    <location>
        <begin position="617"/>
        <end position="770"/>
    </location>
</feature>
<feature type="coiled-coil region" evidence="1">
    <location>
        <begin position="2566"/>
        <end position="2614"/>
    </location>
</feature>
<feature type="coiled-coil region" evidence="1">
    <location>
        <begin position="1652"/>
        <end position="1700"/>
    </location>
</feature>
<proteinExistence type="predicted"/>
<feature type="coiled-coil region" evidence="1">
    <location>
        <begin position="2859"/>
        <end position="2900"/>
    </location>
</feature>
<name>A0AAV8WLU3_9CUCU</name>
<organism evidence="3 4">
    <name type="scientific">Rhamnusium bicolor</name>
    <dbReference type="NCBI Taxonomy" id="1586634"/>
    <lineage>
        <taxon>Eukaryota</taxon>
        <taxon>Metazoa</taxon>
        <taxon>Ecdysozoa</taxon>
        <taxon>Arthropoda</taxon>
        <taxon>Hexapoda</taxon>
        <taxon>Insecta</taxon>
        <taxon>Pterygota</taxon>
        <taxon>Neoptera</taxon>
        <taxon>Endopterygota</taxon>
        <taxon>Coleoptera</taxon>
        <taxon>Polyphaga</taxon>
        <taxon>Cucujiformia</taxon>
        <taxon>Chrysomeloidea</taxon>
        <taxon>Cerambycidae</taxon>
        <taxon>Lepturinae</taxon>
        <taxon>Rhagiini</taxon>
        <taxon>Rhamnusium</taxon>
    </lineage>
</organism>
<feature type="coiled-coil region" evidence="1">
    <location>
        <begin position="2244"/>
        <end position="2338"/>
    </location>
</feature>
<feature type="coiled-coil region" evidence="1">
    <location>
        <begin position="1726"/>
        <end position="1760"/>
    </location>
</feature>
<comment type="caution">
    <text evidence="3">The sequence shown here is derived from an EMBL/GenBank/DDBJ whole genome shotgun (WGS) entry which is preliminary data.</text>
</comment>
<feature type="coiled-coil region" evidence="1">
    <location>
        <begin position="2729"/>
        <end position="2798"/>
    </location>
</feature>
<feature type="coiled-coil region" evidence="1">
    <location>
        <begin position="1097"/>
        <end position="1370"/>
    </location>
</feature>
<feature type="coiled-coil region" evidence="1">
    <location>
        <begin position="1821"/>
        <end position="2091"/>
    </location>
</feature>
<feature type="region of interest" description="Disordered" evidence="2">
    <location>
        <begin position="2805"/>
        <end position="2838"/>
    </location>
</feature>
<sequence>MWKEPDPDPGGDTQKVTSGQSTQELSDPKDEYEQQQLLLPQLKEMLRKEQSNVSEEKIKEYINTLSKVKAKKTKVRKDESGRTESSVSSSSIDINKKGKLNLLRQQLEENKARLAERGKNQRGIEEMVTQLKAQLNDSQQLIPQNLSLPDPKNLEYSRDSTQEELYNILLSREKRITELLNKSQKQEATILDLQENLKEKDSVIDARTKAVTLMTDSLSKKGKTTLDALDDTKEQMRKMQENFVTLETELQESNHKLAEEKQDYLRTIDEIKNIKVEGEENKLEKSQNSIKELQQQLNQTKVENEDNLLKILELKKQLQESVEDLNRFKNTGLSVGSVENNDVEISKLKKQLDESNKSMIRIKAQSKSKIKELTKKIDLQTENTKLSEKIAELEEEKGNMQLKMVESTDSVKDSTQLEHKELENKLAQNAEALEEKDKIITILESDIISLKAEINGLQDQISGFSHLENVQVTSEIKSIQIEEQMEEIESENLKLKNKIEQILNEKEELVERIEELKKEKQEISSKLDSYIQENMELIDKLEKLSAEKVSSAESIEIVEGLTQQEKLELAAYQKNLDIHIEGEPIKCSEDDAIEPPAELNESVLQLSEDSTELLQKIDMFTMERKEVMGKMEALKEENNQLNVKLREIENNRDILAETYEQLQNEKEVLQNENDELVRRLQKLEEGIPPKKIELEDDSSDVTAKLQDLQREYERLLAENEELNHTLKGYDTQIHENHNLVSELSQARQKIEDLETKIKINLEELTNYETVIEENKNEFINSAGIINELQEKLSAREIDIADLHVIINDLNKVVSNLQNENNKLINLDLMETEVSEMKEALNYQIQQAQDYEEEISRSNDIINDLNTKLVEMNKKIIETEHEMEMKDIEVKKLVQDLQNREEAIKSLQSQVQEKDKKINYVVEEMKQKYLALQKQLDGNSGSLESKVTELTNKNKEQLEKMKKIAANLKKKTQAYQELEERYNGEKEKWETEVNEKESIITDSKGKIDRILKQLRELEEEVVVKTKKLAEAEYKERELSEIIHNLEQNKIELQNSIIEFKHKEEKLNEVSLKQELSTSLHEEFDNIPSNQESANEEKIKELELIIETNQADLAHYNERVHKLEESIAHLEEEKDNLERKVLELSEQLSVTLRNVAEKAMLEEELGQKLAQVSANDEVLMKKLEEVTEENRELNQKNREIEELNYKLKVKLKKAHEKVTQLKSLQANVEEFESANSELKKQLAVLEANQKHIQDENEELQKRNQNDYEKIEADYQAQLEELVKCKQELTVECEKLQEMLKEMQGREVELLSEIAEYRQKMEGNEASDQEKIQQLTEELKVVNLKCKDSVKEIDSLNDQIKVLRQEIEVVKVAKETVQGVVNEAQERIVSMNTVSSQTDNLEDSVETIESNIKEQVIENIKPSETLLETVPTFHWPGSQQSNQSQDWFADQNQSSSNDPPNVPANWFNKGAPQVNLFHSQQPVLTQHLDAQPPAVVENTKEALLSKIKALEFLLYNIDKEKEEALQDCTGMINELTHLVYEKVNLPTTEAVNPPPEIESQILSTEDIVDAAADKKQLQRIEFEKTDVALGEQSHPVVEEVVQPKRAYLTYQPEDKVPSSGKLEAFGENDDGWGWGPEEAKLEEEHLYKAENIPQMQNLRGEIAQLHERIQVLQVERENHLEEIKQLQIKSGKLIKKCKELKQKNDQLLVQQQIKKSEGADFFDLDETIQEELKTQIAQLEKKIKELTSELEKEKQEKTNILKRVDVLTSANERMLEMKEIQDTEVLRWKRKHQEAEEKLQQHQWGSDAFNESVKPKNNVNEASASNDNKTIEELQQTIKELSLDNDELQALLDEQRQLRINAEKAKSSPDTTRTEEEYTRLATELESKIKMLEQELANKSEEMQVVLNERNEVSAQNNKLQNVISEKERSIAEFQASLRNLSDKNDEFEVLLADKDKLSRDLLDNEKNSNIQQELGNRISELEKDLLQLKESNANLEGLLSQKDAAFIHLKADLEQISDQKEELSVQVKQLTNYLEQQRQNYDELNLENTRNISDLQNKLEQQKQKCEQLQVENAEKINEVELQKQMYDNLQIEDIEKINGLTAELAEQKLICEKLGLEMTEKIGELELLSQKLQNKQFESSENNSFELTQQKYQLESLLAEKEANINEANSKKAELEEEVKLLTHSLEEKQKEYEKLLNETDEKLSRTAAELEESWAVQVDQRGADIAESWKLHLETVEADFAAIQGKLKYEINELEEKCNALVNENNELRKNVDAEIRNEVDRISALQQQINDRQHHITELNNTLVEKQRENESLIEKLTVLENEKEQFRNEIVNKDTKLASLNIIIETTQKQFDEKREVVEEIVRILEKNTSWPLSYEREDVLNEFQRQLNVVSEKEQEVLELNQTIHSLQSQFNVVQEKDGEIFKLNELVEDLQRQLALDQEKDEEIFRLNKLVVESQKQLHEKDMDIFNLNKLIEDLQNQLTSIQEKDEEIFRLNQLTQELQAQLDLLQEKEGEILRLNQIIENYKVQHELNQKALAVVQQEQANTNYAVEGYKQRLEEFKITHIALRNSLEEKNQLIATLNQQLQLTESLKNDNNEDVVNLQEEISQVKNDCFVLQQSLAECQQQLFNVTGELTNKSNELENVSQQLSYSQQNFEIQEAELNKLRDVLQLKEQEFSISVENLRKSKLQDLENHYEEVIAAKDLDIESFRLQLNESIQNSQQLSDKVSIEVHLRQQLEQSVKQLEEKIAEQSALLDEENKQLGEMRTIIEQQVIKIEELKKELFEKSSDYDSLIAEMDIGTAITQQPTPSGPTGNVVETASTSQSHRPLEDDDLSEPVRRAELDLALYMLHQRDVRCEELTVELTQLLEERDTLQLRLSNAIREKEEIRRKFTESEEVATPSSPLPVTPHSKSSAIFLSASGTELATEPLEEVSSDVHNLESKLSQLKSVGYKKDKTFVDEQQLRRLQQMSIMQQHMQEASKLPPEAAAKLVGASYTLSRDVQSPTNVLLDWLLGRSTPKVNDT</sequence>
<feature type="coiled-coil region" evidence="1">
    <location>
        <begin position="946"/>
        <end position="1061"/>
    </location>
</feature>
<gene>
    <name evidence="3" type="ORF">NQ314_020479</name>
</gene>
<keyword evidence="1" id="KW-0175">Coiled coil</keyword>
<keyword evidence="4" id="KW-1185">Reference proteome</keyword>